<feature type="compositionally biased region" description="Basic and acidic residues" evidence="1">
    <location>
        <begin position="197"/>
        <end position="206"/>
    </location>
</feature>
<dbReference type="AlphaFoldDB" id="A0A2X3VCY3"/>
<sequence length="221" mass="25189">MRDENQSKRMQRLILVAVIVIAFLAGYGFGGRGKINGNVKTKEKTTQQIASKSDNKKELTQKEVKDFLVAYYTKKDLEENQERYRPFMTKALYTAEVKQEESAINQTYKGYVVDYVFQRAEIYVDNENLTAIVHVRYTNTLLAKKNNYEKAQTNVSNEVTLKLTYQNQNGKLLLNSKEQLQLISNSTASSSYPDYGTLKEEAKSSSEETNQSSSSEVEKGN</sequence>
<name>A0A2X3VCY3_STRSA</name>
<keyword evidence="2" id="KW-0413">Isomerase</keyword>
<protein>
    <submittedName>
        <fullName evidence="2">Parvulin-like peptidyl-prolyl isomerase</fullName>
    </submittedName>
</protein>
<organism evidence="2 3">
    <name type="scientific">Streptococcus sanguinis</name>
    <dbReference type="NCBI Taxonomy" id="1305"/>
    <lineage>
        <taxon>Bacteria</taxon>
        <taxon>Bacillati</taxon>
        <taxon>Bacillota</taxon>
        <taxon>Bacilli</taxon>
        <taxon>Lactobacillales</taxon>
        <taxon>Streptococcaceae</taxon>
        <taxon>Streptococcus</taxon>
    </lineage>
</organism>
<accession>A0A2X3VCY3</accession>
<dbReference type="GO" id="GO:0016853">
    <property type="term" value="F:isomerase activity"/>
    <property type="evidence" value="ECO:0007669"/>
    <property type="project" value="UniProtKB-KW"/>
</dbReference>
<evidence type="ECO:0000313" key="3">
    <source>
        <dbReference type="Proteomes" id="UP000249623"/>
    </source>
</evidence>
<gene>
    <name evidence="2" type="ORF">NCTC11085_00181</name>
</gene>
<evidence type="ECO:0000256" key="1">
    <source>
        <dbReference type="SAM" id="MobiDB-lite"/>
    </source>
</evidence>
<reference evidence="2 3" key="1">
    <citation type="submission" date="2018-06" db="EMBL/GenBank/DDBJ databases">
        <authorList>
            <consortium name="Pathogen Informatics"/>
            <person name="Doyle S."/>
        </authorList>
    </citation>
    <scope>NUCLEOTIDE SEQUENCE [LARGE SCALE GENOMIC DNA]</scope>
    <source>
        <strain evidence="2 3">NCTC11085</strain>
    </source>
</reference>
<dbReference type="Proteomes" id="UP000249623">
    <property type="component" value="Chromosome 1"/>
</dbReference>
<feature type="region of interest" description="Disordered" evidence="1">
    <location>
        <begin position="185"/>
        <end position="221"/>
    </location>
</feature>
<dbReference type="RefSeq" id="WP_002926325.1">
    <property type="nucleotide sequence ID" value="NZ_CP071430.1"/>
</dbReference>
<evidence type="ECO:0000313" key="2">
    <source>
        <dbReference type="EMBL" id="SQF33709.1"/>
    </source>
</evidence>
<dbReference type="EMBL" id="LS483346">
    <property type="protein sequence ID" value="SQF33709.1"/>
    <property type="molecule type" value="Genomic_DNA"/>
</dbReference>
<proteinExistence type="predicted"/>